<evidence type="ECO:0000313" key="7">
    <source>
        <dbReference type="Proteomes" id="UP001500752"/>
    </source>
</evidence>
<dbReference type="EMBL" id="BAABEO010000015">
    <property type="protein sequence ID" value="GAA3684814.1"/>
    <property type="molecule type" value="Genomic_DNA"/>
</dbReference>
<dbReference type="InterPro" id="IPR016160">
    <property type="entry name" value="Ald_DH_CS_CYS"/>
</dbReference>
<reference evidence="7" key="1">
    <citation type="journal article" date="2019" name="Int. J. Syst. Evol. Microbiol.">
        <title>The Global Catalogue of Microorganisms (GCM) 10K type strain sequencing project: providing services to taxonomists for standard genome sequencing and annotation.</title>
        <authorList>
            <consortium name="The Broad Institute Genomics Platform"/>
            <consortium name="The Broad Institute Genome Sequencing Center for Infectious Disease"/>
            <person name="Wu L."/>
            <person name="Ma J."/>
        </authorList>
    </citation>
    <scope>NUCLEOTIDE SEQUENCE [LARGE SCALE GENOMIC DNA]</scope>
    <source>
        <strain evidence="7">JCM 30742</strain>
    </source>
</reference>
<evidence type="ECO:0000313" key="6">
    <source>
        <dbReference type="EMBL" id="GAA3684814.1"/>
    </source>
</evidence>
<evidence type="ECO:0000256" key="3">
    <source>
        <dbReference type="PROSITE-ProRule" id="PRU10007"/>
    </source>
</evidence>
<dbReference type="SUPFAM" id="SSF53720">
    <property type="entry name" value="ALDH-like"/>
    <property type="match status" value="1"/>
</dbReference>
<comment type="caution">
    <text evidence="6">The sequence shown here is derived from an EMBL/GenBank/DDBJ whole genome shotgun (WGS) entry which is preliminary data.</text>
</comment>
<dbReference type="Pfam" id="PF00171">
    <property type="entry name" value="Aldedh"/>
    <property type="match status" value="1"/>
</dbReference>
<dbReference type="RefSeq" id="WP_345150902.1">
    <property type="nucleotide sequence ID" value="NZ_BAABEO010000015.1"/>
</dbReference>
<dbReference type="InterPro" id="IPR029510">
    <property type="entry name" value="Ald_DH_CS_GLU"/>
</dbReference>
<evidence type="ECO:0000256" key="4">
    <source>
        <dbReference type="RuleBase" id="RU003345"/>
    </source>
</evidence>
<dbReference type="InterPro" id="IPR015590">
    <property type="entry name" value="Aldehyde_DH_dom"/>
</dbReference>
<dbReference type="Proteomes" id="UP001500752">
    <property type="component" value="Unassembled WGS sequence"/>
</dbReference>
<dbReference type="InterPro" id="IPR016161">
    <property type="entry name" value="Ald_DH/histidinol_DH"/>
</dbReference>
<dbReference type="PROSITE" id="PS00070">
    <property type="entry name" value="ALDEHYDE_DEHYDR_CYS"/>
    <property type="match status" value="1"/>
</dbReference>
<evidence type="ECO:0000259" key="5">
    <source>
        <dbReference type="Pfam" id="PF00171"/>
    </source>
</evidence>
<evidence type="ECO:0000256" key="1">
    <source>
        <dbReference type="ARBA" id="ARBA00009986"/>
    </source>
</evidence>
<dbReference type="Gene3D" id="3.40.605.10">
    <property type="entry name" value="Aldehyde Dehydrogenase, Chain A, domain 1"/>
    <property type="match status" value="1"/>
</dbReference>
<dbReference type="Gene3D" id="3.40.309.10">
    <property type="entry name" value="Aldehyde Dehydrogenase, Chain A, domain 2"/>
    <property type="match status" value="1"/>
</dbReference>
<feature type="domain" description="Aldehyde dehydrogenase" evidence="5">
    <location>
        <begin position="35"/>
        <end position="494"/>
    </location>
</feature>
<evidence type="ECO:0000256" key="2">
    <source>
        <dbReference type="ARBA" id="ARBA00023002"/>
    </source>
</evidence>
<name>A0ABP7C9X8_9MICC</name>
<dbReference type="InterPro" id="IPR016163">
    <property type="entry name" value="Ald_DH_C"/>
</dbReference>
<proteinExistence type="inferred from homology"/>
<dbReference type="PANTHER" id="PTHR43111:SF1">
    <property type="entry name" value="ALDEHYDE DEHYDROGENASE B-RELATED"/>
    <property type="match status" value="1"/>
</dbReference>
<dbReference type="InterPro" id="IPR016162">
    <property type="entry name" value="Ald_DH_N"/>
</dbReference>
<dbReference type="PANTHER" id="PTHR43111">
    <property type="entry name" value="ALDEHYDE DEHYDROGENASE B-RELATED"/>
    <property type="match status" value="1"/>
</dbReference>
<dbReference type="PROSITE" id="PS00687">
    <property type="entry name" value="ALDEHYDE_DEHYDR_GLU"/>
    <property type="match status" value="1"/>
</dbReference>
<organism evidence="6 7">
    <name type="scientific">Arthrobacter ginkgonis</name>
    <dbReference type="NCBI Taxonomy" id="1630594"/>
    <lineage>
        <taxon>Bacteria</taxon>
        <taxon>Bacillati</taxon>
        <taxon>Actinomycetota</taxon>
        <taxon>Actinomycetes</taxon>
        <taxon>Micrococcales</taxon>
        <taxon>Micrococcaceae</taxon>
        <taxon>Arthrobacter</taxon>
    </lineage>
</organism>
<accession>A0ABP7C9X8</accession>
<feature type="active site" evidence="3">
    <location>
        <position position="263"/>
    </location>
</feature>
<sequence length="507" mass="54787">MTVYANPGTEGSLITFKPRYDHYIGGEWKAPLKGRYFENVTPVTGQVFTEVARGTAEDIDAALDAAHGAAPAWGRTSAAERAVILNKIADRMEANLELLAVAETWDNGKAVRETLNADLPLAIDHFRYYAGAIRAQEGTLSQIDDSTTAYHFHEPLGVVGQIIPWNFPILMAVWKLAPALAAGNAVVLKPAEQTPVSILVLAELVGDLLPAGVLNIVNGFGLEAGKPLASSKRIRKIAFTGETTTGRLIMQYASENLIPVTLELGGKSPNIFFEDVADANDAFYDKAQEGFTLFALNQGEVCTCPSRALIQDSIYDRFLGDAVARTQRIVQGNPLDTATMMGAQASNDQLEKILSYIDIGKQEGAKVLTGGGRAELGGDLAGGYYVQPTIFEGDNSMRIFQEEIFGPVVSVTRFGEYADAIKTANDTLYGLGAGVWSRNGSVAYQAGREIQAGRVWVNNYHAYPAHAAFGGYKSSGIGRETHLMMLDHYQQTKNLLVSYSPDALGFF</sequence>
<keyword evidence="7" id="KW-1185">Reference proteome</keyword>
<gene>
    <name evidence="6" type="ORF">GCM10023081_23030</name>
</gene>
<comment type="similarity">
    <text evidence="1 4">Belongs to the aldehyde dehydrogenase family.</text>
</comment>
<keyword evidence="2 4" id="KW-0560">Oxidoreductase</keyword>
<protein>
    <submittedName>
        <fullName evidence="6">Aldehyde dehydrogenase family protein</fullName>
    </submittedName>
</protein>